<reference evidence="2" key="1">
    <citation type="submission" date="2020-02" db="EMBL/GenBank/DDBJ databases">
        <authorList>
            <person name="Meier V. D."/>
        </authorList>
    </citation>
    <scope>NUCLEOTIDE SEQUENCE</scope>
    <source>
        <strain evidence="2">AVDCRST_MAG12</strain>
    </source>
</reference>
<evidence type="ECO:0000313" key="2">
    <source>
        <dbReference type="EMBL" id="CAA9510458.1"/>
    </source>
</evidence>
<organism evidence="2">
    <name type="scientific">uncultured Rubrobacteraceae bacterium</name>
    <dbReference type="NCBI Taxonomy" id="349277"/>
    <lineage>
        <taxon>Bacteria</taxon>
        <taxon>Bacillati</taxon>
        <taxon>Actinomycetota</taxon>
        <taxon>Rubrobacteria</taxon>
        <taxon>Rubrobacterales</taxon>
        <taxon>Rubrobacteraceae</taxon>
        <taxon>environmental samples</taxon>
    </lineage>
</organism>
<evidence type="ECO:0000256" key="1">
    <source>
        <dbReference type="SAM" id="MobiDB-lite"/>
    </source>
</evidence>
<dbReference type="EMBL" id="CADCVK010000445">
    <property type="protein sequence ID" value="CAA9510458.1"/>
    <property type="molecule type" value="Genomic_DNA"/>
</dbReference>
<feature type="compositionally biased region" description="Polar residues" evidence="1">
    <location>
        <begin position="51"/>
        <end position="61"/>
    </location>
</feature>
<feature type="region of interest" description="Disordered" evidence="1">
    <location>
        <begin position="1"/>
        <end position="65"/>
    </location>
</feature>
<accession>A0A6J4T126</accession>
<proteinExistence type="predicted"/>
<feature type="compositionally biased region" description="Basic and acidic residues" evidence="1">
    <location>
        <begin position="1"/>
        <end position="18"/>
    </location>
</feature>
<protein>
    <submittedName>
        <fullName evidence="2">Uncharacterized protein</fullName>
    </submittedName>
</protein>
<name>A0A6J4T126_9ACTN</name>
<dbReference type="AlphaFoldDB" id="A0A6J4T126"/>
<gene>
    <name evidence="2" type="ORF">AVDCRST_MAG12-3189</name>
</gene>
<feature type="compositionally biased region" description="Gly residues" evidence="1">
    <location>
        <begin position="25"/>
        <end position="48"/>
    </location>
</feature>
<sequence>MATPEQRRPGSPVDERWRSLRPGGEIHGGAGGDTAFGSGDLFGKGGDGSPKATQGEPNTVSCGEGRYRAYTDPALDTVADDCETRDRRAIRDVTPTRTYPKIGPWYHDSGASSARVVGTRCA</sequence>